<dbReference type="AlphaFoldDB" id="A0A8S4QZI8"/>
<organism evidence="2 3">
    <name type="scientific">Pararge aegeria aegeria</name>
    <dbReference type="NCBI Taxonomy" id="348720"/>
    <lineage>
        <taxon>Eukaryota</taxon>
        <taxon>Metazoa</taxon>
        <taxon>Ecdysozoa</taxon>
        <taxon>Arthropoda</taxon>
        <taxon>Hexapoda</taxon>
        <taxon>Insecta</taxon>
        <taxon>Pterygota</taxon>
        <taxon>Neoptera</taxon>
        <taxon>Endopterygota</taxon>
        <taxon>Lepidoptera</taxon>
        <taxon>Glossata</taxon>
        <taxon>Ditrysia</taxon>
        <taxon>Papilionoidea</taxon>
        <taxon>Nymphalidae</taxon>
        <taxon>Satyrinae</taxon>
        <taxon>Satyrini</taxon>
        <taxon>Parargina</taxon>
        <taxon>Pararge</taxon>
    </lineage>
</organism>
<comment type="caution">
    <text evidence="2">The sequence shown here is derived from an EMBL/GenBank/DDBJ whole genome shotgun (WGS) entry which is preliminary data.</text>
</comment>
<accession>A0A8S4QZI8</accession>
<dbReference type="EMBL" id="CAKXAJ010023547">
    <property type="protein sequence ID" value="CAH2227870.1"/>
    <property type="molecule type" value="Genomic_DNA"/>
</dbReference>
<sequence length="20" mass="2247">GQVLKTGPTKQEYIARKVET</sequence>
<evidence type="ECO:0000313" key="3">
    <source>
        <dbReference type="Proteomes" id="UP000838756"/>
    </source>
</evidence>
<dbReference type="Proteomes" id="UP000838756">
    <property type="component" value="Unassembled WGS sequence"/>
</dbReference>
<protein>
    <submittedName>
        <fullName evidence="2">Jg22852 protein</fullName>
    </submittedName>
</protein>
<feature type="non-terminal residue" evidence="2">
    <location>
        <position position="1"/>
    </location>
</feature>
<evidence type="ECO:0000313" key="2">
    <source>
        <dbReference type="EMBL" id="CAH2227870.1"/>
    </source>
</evidence>
<gene>
    <name evidence="2" type="primary">jg22852</name>
    <name evidence="2" type="ORF">PAEG_LOCUS8114</name>
</gene>
<feature type="region of interest" description="Disordered" evidence="1">
    <location>
        <begin position="1"/>
        <end position="20"/>
    </location>
</feature>
<keyword evidence="3" id="KW-1185">Reference proteome</keyword>
<proteinExistence type="predicted"/>
<reference evidence="2" key="1">
    <citation type="submission" date="2022-03" db="EMBL/GenBank/DDBJ databases">
        <authorList>
            <person name="Lindestad O."/>
        </authorList>
    </citation>
    <scope>NUCLEOTIDE SEQUENCE</scope>
</reference>
<name>A0A8S4QZI8_9NEOP</name>
<evidence type="ECO:0000256" key="1">
    <source>
        <dbReference type="SAM" id="MobiDB-lite"/>
    </source>
</evidence>